<protein>
    <submittedName>
        <fullName evidence="2">Alpha/beta-hydrolase</fullName>
    </submittedName>
</protein>
<proteinExistence type="predicted"/>
<feature type="domain" description="AB hydrolase-1" evidence="1">
    <location>
        <begin position="10"/>
        <end position="245"/>
    </location>
</feature>
<reference evidence="2 3" key="1">
    <citation type="submission" date="2015-10" db="EMBL/GenBank/DDBJ databases">
        <title>Full genome of DAOMC 229536 Phialocephala scopiformis, a fungal endophyte of spruce producing the potent anti-insectan compound rugulosin.</title>
        <authorList>
            <consortium name="DOE Joint Genome Institute"/>
            <person name="Walker A.K."/>
            <person name="Frasz S.L."/>
            <person name="Seifert K.A."/>
            <person name="Miller J.D."/>
            <person name="Mondo S.J."/>
            <person name="Labutti K."/>
            <person name="Lipzen A."/>
            <person name="Dockter R."/>
            <person name="Kennedy M."/>
            <person name="Grigoriev I.V."/>
            <person name="Spatafora J.W."/>
        </authorList>
    </citation>
    <scope>NUCLEOTIDE SEQUENCE [LARGE SCALE GENOMIC DNA]</scope>
    <source>
        <strain evidence="2 3">CBS 120377</strain>
    </source>
</reference>
<dbReference type="EMBL" id="KQ947427">
    <property type="protein sequence ID" value="KUJ11053.1"/>
    <property type="molecule type" value="Genomic_DNA"/>
</dbReference>
<dbReference type="InterPro" id="IPR000073">
    <property type="entry name" value="AB_hydrolase_1"/>
</dbReference>
<evidence type="ECO:0000313" key="2">
    <source>
        <dbReference type="EMBL" id="KUJ11053.1"/>
    </source>
</evidence>
<dbReference type="Proteomes" id="UP000070700">
    <property type="component" value="Unassembled WGS sequence"/>
</dbReference>
<keyword evidence="3" id="KW-1185">Reference proteome</keyword>
<dbReference type="InParanoid" id="A0A194WSX1"/>
<keyword evidence="2" id="KW-0378">Hydrolase</keyword>
<dbReference type="SUPFAM" id="SSF53474">
    <property type="entry name" value="alpha/beta-Hydrolases"/>
    <property type="match status" value="1"/>
</dbReference>
<dbReference type="OrthoDB" id="1263307at2759"/>
<organism evidence="2 3">
    <name type="scientific">Mollisia scopiformis</name>
    <name type="common">Conifer needle endophyte fungus</name>
    <name type="synonym">Phialocephala scopiformis</name>
    <dbReference type="NCBI Taxonomy" id="149040"/>
    <lineage>
        <taxon>Eukaryota</taxon>
        <taxon>Fungi</taxon>
        <taxon>Dikarya</taxon>
        <taxon>Ascomycota</taxon>
        <taxon>Pezizomycotina</taxon>
        <taxon>Leotiomycetes</taxon>
        <taxon>Helotiales</taxon>
        <taxon>Mollisiaceae</taxon>
        <taxon>Mollisia</taxon>
    </lineage>
</organism>
<dbReference type="PANTHER" id="PTHR37017">
    <property type="entry name" value="AB HYDROLASE-1 DOMAIN-CONTAINING PROTEIN-RELATED"/>
    <property type="match status" value="1"/>
</dbReference>
<evidence type="ECO:0000259" key="1">
    <source>
        <dbReference type="Pfam" id="PF12697"/>
    </source>
</evidence>
<dbReference type="AlphaFoldDB" id="A0A194WSX1"/>
<dbReference type="KEGG" id="psco:LY89DRAFT_786708"/>
<sequence length="254" mass="27634">MSSEPSNTAIILIPGSFSPPSFFHKIVPLLSSRGYLPLPTALQSAGSRPQGPATFADDVAYIKSTIQKLVDEGKDVVLAMNSYGGFPGTEATQSLSKKERQSQGLKGGVIALVYLASFLPGVGESLRENMGDDLPDSIKNAGDYMTMNYEEDWKNIFNDLPEEQARYYMNQMPVHSTVSLSGKFSYPGYLYIPTTYFLTEKDKIISPENQEAMVEKVRGLGGEVRVVRSKAGHVPMLSAPEEVVEVIVGAAKGQ</sequence>
<dbReference type="Pfam" id="PF12697">
    <property type="entry name" value="Abhydrolase_6"/>
    <property type="match status" value="1"/>
</dbReference>
<dbReference type="GeneID" id="28832738"/>
<gene>
    <name evidence="2" type="ORF">LY89DRAFT_786708</name>
</gene>
<evidence type="ECO:0000313" key="3">
    <source>
        <dbReference type="Proteomes" id="UP000070700"/>
    </source>
</evidence>
<dbReference type="GO" id="GO:0016787">
    <property type="term" value="F:hydrolase activity"/>
    <property type="evidence" value="ECO:0007669"/>
    <property type="project" value="UniProtKB-KW"/>
</dbReference>
<name>A0A194WSX1_MOLSC</name>
<dbReference type="RefSeq" id="XP_018065408.1">
    <property type="nucleotide sequence ID" value="XM_018223012.1"/>
</dbReference>
<dbReference type="Gene3D" id="3.40.50.1820">
    <property type="entry name" value="alpha/beta hydrolase"/>
    <property type="match status" value="1"/>
</dbReference>
<dbReference type="InterPro" id="IPR052897">
    <property type="entry name" value="Sec-Metab_Biosynth_Hydrolase"/>
</dbReference>
<dbReference type="InterPro" id="IPR029058">
    <property type="entry name" value="AB_hydrolase_fold"/>
</dbReference>
<accession>A0A194WSX1</accession>
<dbReference type="PANTHER" id="PTHR37017:SF13">
    <property type="entry name" value="AB HYDROLASE-1 DOMAIN-CONTAINING PROTEIN"/>
    <property type="match status" value="1"/>
</dbReference>